<name>A0A5P2G9N6_9BACT</name>
<dbReference type="Proteomes" id="UP000292424">
    <property type="component" value="Chromosome"/>
</dbReference>
<gene>
    <name evidence="2" type="ORF">E0W69_015070</name>
</gene>
<evidence type="ECO:0000313" key="3">
    <source>
        <dbReference type="Proteomes" id="UP000292424"/>
    </source>
</evidence>
<dbReference type="EMBL" id="CP044016">
    <property type="protein sequence ID" value="QES89923.1"/>
    <property type="molecule type" value="Genomic_DNA"/>
</dbReference>
<dbReference type="KEGG" id="arac:E0W69_015070"/>
<dbReference type="Pfam" id="PF18962">
    <property type="entry name" value="Por_Secre_tail"/>
    <property type="match status" value="1"/>
</dbReference>
<keyword evidence="3" id="KW-1185">Reference proteome</keyword>
<evidence type="ECO:0000259" key="1">
    <source>
        <dbReference type="Pfam" id="PF18962"/>
    </source>
</evidence>
<dbReference type="RefSeq" id="WP_131330879.1">
    <property type="nucleotide sequence ID" value="NZ_CP044016.1"/>
</dbReference>
<proteinExistence type="predicted"/>
<dbReference type="OrthoDB" id="681127at2"/>
<evidence type="ECO:0000313" key="2">
    <source>
        <dbReference type="EMBL" id="QES89923.1"/>
    </source>
</evidence>
<organism evidence="2 3">
    <name type="scientific">Rhizosphaericola mali</name>
    <dbReference type="NCBI Taxonomy" id="2545455"/>
    <lineage>
        <taxon>Bacteria</taxon>
        <taxon>Pseudomonadati</taxon>
        <taxon>Bacteroidota</taxon>
        <taxon>Chitinophagia</taxon>
        <taxon>Chitinophagales</taxon>
        <taxon>Chitinophagaceae</taxon>
        <taxon>Rhizosphaericola</taxon>
    </lineage>
</organism>
<dbReference type="AlphaFoldDB" id="A0A5P2G9N6"/>
<dbReference type="InterPro" id="IPR026444">
    <property type="entry name" value="Secre_tail"/>
</dbReference>
<sequence length="712" mass="75341">MDILRNLHILSLRKILFFFCLLFCNSTVIAQTYYHTPLTNLTGFTKDIVASGSYSVTDNSSSVPRYTLNPNTESPFDYTSGAYGGYILYSTNYSLSSATAPTGGLPSSGLFASSWNSEAHNYKLQSYSTTNSLWLYHSGATGTLTFPTAQSYQDLYIMTIGGDGGGLVNITITYTDNTTSTTSLTGADWNGGPTSSTTTLGVISGYSALIRASSVSGETGNVKSGVTNQTVKFYESKILPTNTKSIKSILFTNANAGEMNILGVTGTPTYTVSGTVYSDSTNDNVANGIGSNTGAQYVVGTLNNTVISVATIASNGAYSFTGVPALAGSTAAYTLYLSTTSPAVGSTVSQSTLTSGWYDSTYVGSTGIGTTTNAKRYANVNASNLSSSTNLNFSIHNAPTSDTKTYTIASPTYSNTVKTMSSDVASGSTTNDLAQLTGVSIYPTSGTILNGNSSNRTVVITSLPSNGQLVYNGTAITTSNYSISNYDKTKLNFSFTGSGYTSTSFTYNLRDAIGFASRSNATYTINLPYPLPVSYTQELAASIVNKEVSLTWTTGAEINNKLFQIQRSADGSIWSDIGNVNSYYSNGTGSGHSYSFIDAAPLSGVNYYRLNQVDLDGTSHYGTIIQINYVYSSNTQTAIYPNPVVNELNIINLPTGATNIVIYSLGGKAILQKLVTGTAVQIGIDALPNAVYFVNILDKNGSKIKSLKFVKK</sequence>
<dbReference type="NCBIfam" id="TIGR04183">
    <property type="entry name" value="Por_Secre_tail"/>
    <property type="match status" value="1"/>
</dbReference>
<feature type="domain" description="Secretion system C-terminal sorting" evidence="1">
    <location>
        <begin position="639"/>
        <end position="706"/>
    </location>
</feature>
<protein>
    <submittedName>
        <fullName evidence="2">T9SS type A sorting domain-containing protein</fullName>
    </submittedName>
</protein>
<accession>A0A5P2G9N6</accession>
<reference evidence="2 3" key="1">
    <citation type="submission" date="2019-09" db="EMBL/GenBank/DDBJ databases">
        <title>Complete genome sequence of Arachidicoccus sp. B3-10 isolated from apple orchard soil.</title>
        <authorList>
            <person name="Kim H.S."/>
            <person name="Han K.-I."/>
            <person name="Suh M.K."/>
            <person name="Lee K.C."/>
            <person name="Eom M.K."/>
            <person name="Kim J.-S."/>
            <person name="Kang S.W."/>
            <person name="Sin Y."/>
            <person name="Lee J.-S."/>
        </authorList>
    </citation>
    <scope>NUCLEOTIDE SEQUENCE [LARGE SCALE GENOMIC DNA]</scope>
    <source>
        <strain evidence="2 3">B3-10</strain>
    </source>
</reference>